<proteinExistence type="predicted"/>
<organism evidence="2 3">
    <name type="scientific">Saccharothrix mutabilis subsp. mutabilis</name>
    <dbReference type="NCBI Taxonomy" id="66855"/>
    <lineage>
        <taxon>Bacteria</taxon>
        <taxon>Bacillati</taxon>
        <taxon>Actinomycetota</taxon>
        <taxon>Actinomycetes</taxon>
        <taxon>Pseudonocardiales</taxon>
        <taxon>Pseudonocardiaceae</taxon>
        <taxon>Saccharothrix</taxon>
    </lineage>
</organism>
<dbReference type="Pfam" id="PF13424">
    <property type="entry name" value="TPR_12"/>
    <property type="match status" value="1"/>
</dbReference>
<dbReference type="RefSeq" id="WP_343939222.1">
    <property type="nucleotide sequence ID" value="NZ_BAAABU010000028.1"/>
</dbReference>
<evidence type="ECO:0000256" key="1">
    <source>
        <dbReference type="PROSITE-ProRule" id="PRU00339"/>
    </source>
</evidence>
<dbReference type="InterPro" id="IPR027417">
    <property type="entry name" value="P-loop_NTPase"/>
</dbReference>
<dbReference type="PANTHER" id="PTHR47691:SF3">
    <property type="entry name" value="HTH-TYPE TRANSCRIPTIONAL REGULATOR RV0890C-RELATED"/>
    <property type="match status" value="1"/>
</dbReference>
<accession>A0ABN0URS5</accession>
<dbReference type="SMART" id="SM00028">
    <property type="entry name" value="TPR"/>
    <property type="match status" value="5"/>
</dbReference>
<dbReference type="Gene3D" id="1.25.40.10">
    <property type="entry name" value="Tetratricopeptide repeat domain"/>
    <property type="match status" value="1"/>
</dbReference>
<gene>
    <name evidence="2" type="ORF">GCM10010492_70460</name>
</gene>
<evidence type="ECO:0000313" key="2">
    <source>
        <dbReference type="EMBL" id="GAA0259415.1"/>
    </source>
</evidence>
<dbReference type="InterPro" id="IPR011990">
    <property type="entry name" value="TPR-like_helical_dom_sf"/>
</dbReference>
<comment type="caution">
    <text evidence="2">The sequence shown here is derived from an EMBL/GenBank/DDBJ whole genome shotgun (WGS) entry which is preliminary data.</text>
</comment>
<dbReference type="PROSITE" id="PS50005">
    <property type="entry name" value="TPR"/>
    <property type="match status" value="2"/>
</dbReference>
<dbReference type="Gene3D" id="3.40.50.300">
    <property type="entry name" value="P-loop containing nucleotide triphosphate hydrolases"/>
    <property type="match status" value="1"/>
</dbReference>
<dbReference type="InterPro" id="IPR019734">
    <property type="entry name" value="TPR_rpt"/>
</dbReference>
<dbReference type="PANTHER" id="PTHR47691">
    <property type="entry name" value="REGULATOR-RELATED"/>
    <property type="match status" value="1"/>
</dbReference>
<keyword evidence="3" id="KW-1185">Reference proteome</keyword>
<dbReference type="Proteomes" id="UP001500416">
    <property type="component" value="Unassembled WGS sequence"/>
</dbReference>
<keyword evidence="1" id="KW-0802">TPR repeat</keyword>
<protein>
    <submittedName>
        <fullName evidence="2">Uncharacterized protein</fullName>
    </submittedName>
</protein>
<reference evidence="2 3" key="1">
    <citation type="journal article" date="2019" name="Int. J. Syst. Evol. Microbiol.">
        <title>The Global Catalogue of Microorganisms (GCM) 10K type strain sequencing project: providing services to taxonomists for standard genome sequencing and annotation.</title>
        <authorList>
            <consortium name="The Broad Institute Genomics Platform"/>
            <consortium name="The Broad Institute Genome Sequencing Center for Infectious Disease"/>
            <person name="Wu L."/>
            <person name="Ma J."/>
        </authorList>
    </citation>
    <scope>NUCLEOTIDE SEQUENCE [LARGE SCALE GENOMIC DNA]</scope>
    <source>
        <strain evidence="2 3">JCM 3380</strain>
    </source>
</reference>
<feature type="repeat" description="TPR" evidence="1">
    <location>
        <begin position="480"/>
        <end position="513"/>
    </location>
</feature>
<dbReference type="SUPFAM" id="SSF52540">
    <property type="entry name" value="P-loop containing nucleoside triphosphate hydrolases"/>
    <property type="match status" value="1"/>
</dbReference>
<dbReference type="EMBL" id="BAAABU010000028">
    <property type="protein sequence ID" value="GAA0259415.1"/>
    <property type="molecule type" value="Genomic_DNA"/>
</dbReference>
<name>A0ABN0URS5_9PSEU</name>
<feature type="repeat" description="TPR" evidence="1">
    <location>
        <begin position="640"/>
        <end position="673"/>
    </location>
</feature>
<sequence>MVQAGVVHGGVHLHAPAVPPAVVVPRQLPAAGDLFTGRAAELAALDRLLTISSSNRAMVISAIAGTGGIGKTWLALHWAHRNIEAFPDGQLFVDLRGFSPIGQPTAPVEAVRGFLDALGMDPARRPTDPDALVGLYRSLVAGRQMLIVLDNAGTSEQVVPLLPGGDSYTVLVTSRHRLPGLVARHGAHPLPLDVLSNAEARALLVTALGADRVAADEHAVEELIGLCRGLPLALGVIAARTRSHPHLPLSEIAAELRSLGLDALAEQDLIVSVPAVLSWSLHHLDDRQRETFSLLGIAPGPDIGLPAAANLTGLPERETHTVLGALVDACLLDRTPGGRYAMHDLVRAYAADLAHDDLPASVRRAALERVVDFYLHTAHTASGLANAHRAPAPFDPPVPAVALQPLSDVPAALAWLDAHHAHLLAAQRTAAEHHRHQVVWLLASDLSIFHTRQGRHHDDLVTWQAALKAAARLPHPVSRIRALVLLGRACSRLDRHPQAIEHMNRALALAERHHEPAEQAHIHQEFAIAWIRQGDDRRALEHLQHALDLYRLLGQPRWEADMLNMLAWRTAHLGEFDTAREHCQAAIDLLSRHPYPDGEAATHDTLGYIGHHTGHFEQSIGHYRQALALRRALGNTTGFADTLERLGHPHAALGEYEQARALWVEAVQLYREQDRDADAERVRRQLDDLNAA</sequence>
<dbReference type="PRINTS" id="PR00364">
    <property type="entry name" value="DISEASERSIST"/>
</dbReference>
<dbReference type="SUPFAM" id="SSF48452">
    <property type="entry name" value="TPR-like"/>
    <property type="match status" value="1"/>
</dbReference>
<evidence type="ECO:0000313" key="3">
    <source>
        <dbReference type="Proteomes" id="UP001500416"/>
    </source>
</evidence>